<dbReference type="Gene3D" id="3.40.50.1820">
    <property type="entry name" value="alpha/beta hydrolase"/>
    <property type="match status" value="1"/>
</dbReference>
<dbReference type="GO" id="GO:0006508">
    <property type="term" value="P:proteolysis"/>
    <property type="evidence" value="ECO:0007669"/>
    <property type="project" value="InterPro"/>
</dbReference>
<dbReference type="EMBL" id="DXEL01000011">
    <property type="protein sequence ID" value="HIX73646.1"/>
    <property type="molecule type" value="Genomic_DNA"/>
</dbReference>
<evidence type="ECO:0000313" key="4">
    <source>
        <dbReference type="Proteomes" id="UP000886740"/>
    </source>
</evidence>
<evidence type="ECO:0000256" key="1">
    <source>
        <dbReference type="ARBA" id="ARBA00022801"/>
    </source>
</evidence>
<dbReference type="Pfam" id="PF00326">
    <property type="entry name" value="Peptidase_S9"/>
    <property type="match status" value="1"/>
</dbReference>
<feature type="domain" description="Peptidase S9 prolyl oligopeptidase catalytic" evidence="2">
    <location>
        <begin position="611"/>
        <end position="814"/>
    </location>
</feature>
<accession>A0A9D2BEV6</accession>
<dbReference type="PANTHER" id="PTHR42776:SF4">
    <property type="entry name" value="ACYLAMINO-ACID-RELEASING ENZYME"/>
    <property type="match status" value="1"/>
</dbReference>
<name>A0A9D2BEV6_9BACT</name>
<reference evidence="3" key="2">
    <citation type="submission" date="2021-04" db="EMBL/GenBank/DDBJ databases">
        <authorList>
            <person name="Gilroy R."/>
        </authorList>
    </citation>
    <scope>NUCLEOTIDE SEQUENCE</scope>
    <source>
        <strain evidence="3">ChiGjej6B6-14162</strain>
    </source>
</reference>
<dbReference type="Gene3D" id="2.120.10.30">
    <property type="entry name" value="TolB, C-terminal domain"/>
    <property type="match status" value="1"/>
</dbReference>
<comment type="caution">
    <text evidence="3">The sequence shown here is derived from an EMBL/GenBank/DDBJ whole genome shotgun (WGS) entry which is preliminary data.</text>
</comment>
<dbReference type="GO" id="GO:0004252">
    <property type="term" value="F:serine-type endopeptidase activity"/>
    <property type="evidence" value="ECO:0007669"/>
    <property type="project" value="TreeGrafter"/>
</dbReference>
<dbReference type="PANTHER" id="PTHR42776">
    <property type="entry name" value="SERINE PEPTIDASE S9 FAMILY MEMBER"/>
    <property type="match status" value="1"/>
</dbReference>
<organism evidence="3 4">
    <name type="scientific">Candidatus Parabacteroides intestinipullorum</name>
    <dbReference type="NCBI Taxonomy" id="2838723"/>
    <lineage>
        <taxon>Bacteria</taxon>
        <taxon>Pseudomonadati</taxon>
        <taxon>Bacteroidota</taxon>
        <taxon>Bacteroidia</taxon>
        <taxon>Bacteroidales</taxon>
        <taxon>Tannerellaceae</taxon>
        <taxon>Parabacteroides</taxon>
    </lineage>
</organism>
<gene>
    <name evidence="3" type="ORF">H9977_01120</name>
</gene>
<dbReference type="SUPFAM" id="SSF53474">
    <property type="entry name" value="alpha/beta-Hydrolases"/>
    <property type="match status" value="1"/>
</dbReference>
<dbReference type="InterPro" id="IPR011042">
    <property type="entry name" value="6-blade_b-propeller_TolB-like"/>
</dbReference>
<dbReference type="AlphaFoldDB" id="A0A9D2BEV6"/>
<proteinExistence type="predicted"/>
<evidence type="ECO:0000313" key="3">
    <source>
        <dbReference type="EMBL" id="HIX73646.1"/>
    </source>
</evidence>
<evidence type="ECO:0000259" key="2">
    <source>
        <dbReference type="Pfam" id="PF00326"/>
    </source>
</evidence>
<keyword evidence="1" id="KW-0378">Hydrolase</keyword>
<dbReference type="InterPro" id="IPR001375">
    <property type="entry name" value="Peptidase_S9_cat"/>
</dbReference>
<dbReference type="Proteomes" id="UP000886740">
    <property type="component" value="Unassembled WGS sequence"/>
</dbReference>
<dbReference type="SUPFAM" id="SSF82171">
    <property type="entry name" value="DPP6 N-terminal domain-like"/>
    <property type="match status" value="1"/>
</dbReference>
<sequence length="828" mass="92295">MNCKKILTVAALCAATASMEAKEVVVKQYAYAGPYAIATPYLVDETNVKGEKFADRELLNTTIPFGQIALGGKTLDAGTTGELALPGGNNPFALHLISFYLNSDRFVKGTLTIKGPEIAAIYVDGEEMKPTDGKIALSLEPHRYEVVIKYLSRPGKQEQIKSTFETESDAEIAATTNPEKRYTIHDVLEGEHFTGISLSPSGKYLIVNTTETFPGGKKVNGSKVVDSQTGQTLLDNGQDLEWLPKSDKAYYTKEGPQGKRLIIVDPVSKTETILSEKLPDGRLTFAPTEDYLILSVKEEGPKENEKIRQILVPDDRQPGWRDRTFLYKYDLANGLCQRLTFGHTSTRLNDISADGRQLLFSCSEDCLTERPFNTTSIYRLDLASMRVDTLIRRDKFVNYALFSPDGKQLLVHGSGEAFGGIGLNIKKGQTSNLADGQLFLFDIATKEAKPLTKTFNPSVGGITWSADDNQVYFTAENRDYVSLYRLDPANGDIRQLPTDEDVVENISLANRAPRLAYYGMSVSNSQRLYTLDLEAQRGKRLIDLSEKILKEVTLGEVKDWNFVSAKGDTIYGRFYLPPHFDPGKKYPLIVNYYGGTSPTERSFESRYPTHAYAALGYVVYILQPSGATGFGQEFSARHVNAWGKLTADEIIEGTKRFRDEHAFVDGDRIGCIGASYGGFMTQYLQTKTDIFAAAISHAGISDITSYWGEGYWGYSYSALATANSYPWNARDLYTLQSPLFNADKINTPLLFLHGTADTNVPVGESIQMFTALKLLGKTTAFVQVPDQDHHILDYDKRILWTNTIFAWFAKWLKGQPEWWDALYPPKTL</sequence>
<reference evidence="3" key="1">
    <citation type="journal article" date="2021" name="PeerJ">
        <title>Extensive microbial diversity within the chicken gut microbiome revealed by metagenomics and culture.</title>
        <authorList>
            <person name="Gilroy R."/>
            <person name="Ravi A."/>
            <person name="Getino M."/>
            <person name="Pursley I."/>
            <person name="Horton D.L."/>
            <person name="Alikhan N.F."/>
            <person name="Baker D."/>
            <person name="Gharbi K."/>
            <person name="Hall N."/>
            <person name="Watson M."/>
            <person name="Adriaenssens E.M."/>
            <person name="Foster-Nyarko E."/>
            <person name="Jarju S."/>
            <person name="Secka A."/>
            <person name="Antonio M."/>
            <person name="Oren A."/>
            <person name="Chaudhuri R.R."/>
            <person name="La Ragione R."/>
            <person name="Hildebrand F."/>
            <person name="Pallen M.J."/>
        </authorList>
    </citation>
    <scope>NUCLEOTIDE SEQUENCE</scope>
    <source>
        <strain evidence="3">ChiGjej6B6-14162</strain>
    </source>
</reference>
<protein>
    <submittedName>
        <fullName evidence="3">Prolyl oligopeptidase family serine peptidase</fullName>
    </submittedName>
</protein>
<dbReference type="InterPro" id="IPR029058">
    <property type="entry name" value="AB_hydrolase_fold"/>
</dbReference>